<dbReference type="RefSeq" id="WP_127123954.1">
    <property type="nucleotide sequence ID" value="NZ_BHXQ01000007.1"/>
</dbReference>
<dbReference type="Pfam" id="PF13858">
    <property type="entry name" value="DUF4199"/>
    <property type="match status" value="1"/>
</dbReference>
<evidence type="ECO:0000256" key="1">
    <source>
        <dbReference type="SAM" id="Phobius"/>
    </source>
</evidence>
<comment type="caution">
    <text evidence="2">The sequence shown here is derived from an EMBL/GenBank/DDBJ whole genome shotgun (WGS) entry which is preliminary data.</text>
</comment>
<evidence type="ECO:0000313" key="2">
    <source>
        <dbReference type="EMBL" id="GCC53305.1"/>
    </source>
</evidence>
<reference evidence="2 3" key="1">
    <citation type="submission" date="2018-11" db="EMBL/GenBank/DDBJ databases">
        <title>Chryseotalea sanarue gen. nov., sp., nov., a member of the family Cytophagaceae, isolated from a brackish lake in Hamamatsu Japan.</title>
        <authorList>
            <person name="Maejima Y."/>
            <person name="Iino T."/>
            <person name="Muraguchi Y."/>
            <person name="Fukuda K."/>
            <person name="Ohkuma M."/>
            <person name="Moriuchi R."/>
            <person name="Dohra H."/>
            <person name="Kimbara K."/>
            <person name="Shintani M."/>
        </authorList>
    </citation>
    <scope>NUCLEOTIDE SEQUENCE [LARGE SCALE GENOMIC DNA]</scope>
    <source>
        <strain evidence="2 3">Ys</strain>
    </source>
</reference>
<dbReference type="InterPro" id="IPR025250">
    <property type="entry name" value="DUF4199"/>
</dbReference>
<dbReference type="EMBL" id="BHXQ01000007">
    <property type="protein sequence ID" value="GCC53305.1"/>
    <property type="molecule type" value="Genomic_DNA"/>
</dbReference>
<organism evidence="2 3">
    <name type="scientific">Chryseotalea sanaruensis</name>
    <dbReference type="NCBI Taxonomy" id="2482724"/>
    <lineage>
        <taxon>Bacteria</taxon>
        <taxon>Pseudomonadati</taxon>
        <taxon>Bacteroidota</taxon>
        <taxon>Cytophagia</taxon>
        <taxon>Cytophagales</taxon>
        <taxon>Chryseotaleaceae</taxon>
        <taxon>Chryseotalea</taxon>
    </lineage>
</organism>
<protein>
    <submittedName>
        <fullName evidence="2">DUF4199 domain-containing protein</fullName>
    </submittedName>
</protein>
<dbReference type="AlphaFoldDB" id="A0A401UEG3"/>
<feature type="transmembrane region" description="Helical" evidence="1">
    <location>
        <begin position="82"/>
        <end position="103"/>
    </location>
</feature>
<keyword evidence="1" id="KW-0812">Transmembrane</keyword>
<sequence>MENENATPSFINHAVKHALILGGISVVLTLAAYAIDYTLLASMSFGFLSLAIYLGYGIYAGINYRNEIGGYLSFGKAFQHGFVVFALSALISTIFTILLYTVIDPELPAKVTEVAVENAAKMMEGFGMPEEQMEEALAKTTEDTAKRYTVGGLAMGYGFSLIGCAIFALISGAIAKKKEPETF</sequence>
<keyword evidence="1" id="KW-1133">Transmembrane helix</keyword>
<gene>
    <name evidence="2" type="ORF">SanaruYs_35480</name>
</gene>
<dbReference type="Proteomes" id="UP000288227">
    <property type="component" value="Unassembled WGS sequence"/>
</dbReference>
<feature type="transmembrane region" description="Helical" evidence="1">
    <location>
        <begin position="154"/>
        <end position="175"/>
    </location>
</feature>
<name>A0A401UEG3_9BACT</name>
<feature type="transmembrane region" description="Helical" evidence="1">
    <location>
        <begin position="41"/>
        <end position="62"/>
    </location>
</feature>
<accession>A0A401UEG3</accession>
<proteinExistence type="predicted"/>
<keyword evidence="3" id="KW-1185">Reference proteome</keyword>
<feature type="transmembrane region" description="Helical" evidence="1">
    <location>
        <begin position="18"/>
        <end position="35"/>
    </location>
</feature>
<keyword evidence="1" id="KW-0472">Membrane</keyword>
<dbReference type="OrthoDB" id="660361at2"/>
<evidence type="ECO:0000313" key="3">
    <source>
        <dbReference type="Proteomes" id="UP000288227"/>
    </source>
</evidence>